<comment type="caution">
    <text evidence="1">The sequence shown here is derived from an EMBL/GenBank/DDBJ whole genome shotgun (WGS) entry which is preliminary data.</text>
</comment>
<dbReference type="Proteomes" id="UP000553034">
    <property type="component" value="Unassembled WGS sequence"/>
</dbReference>
<keyword evidence="2" id="KW-1185">Reference proteome</keyword>
<organism evidence="1 2">
    <name type="scientific">Mesonia hippocampi</name>
    <dbReference type="NCBI Taxonomy" id="1628250"/>
    <lineage>
        <taxon>Bacteria</taxon>
        <taxon>Pseudomonadati</taxon>
        <taxon>Bacteroidota</taxon>
        <taxon>Flavobacteriia</taxon>
        <taxon>Flavobacteriales</taxon>
        <taxon>Flavobacteriaceae</taxon>
        <taxon>Mesonia</taxon>
    </lineage>
</organism>
<sequence>MTEEQAEKVIKLLASINTKLDGIENSISPVYDASDVYAKLEEILAALQK</sequence>
<proteinExistence type="predicted"/>
<evidence type="ECO:0000313" key="2">
    <source>
        <dbReference type="Proteomes" id="UP000553034"/>
    </source>
</evidence>
<evidence type="ECO:0000313" key="1">
    <source>
        <dbReference type="EMBL" id="MBB4119659.1"/>
    </source>
</evidence>
<dbReference type="AlphaFoldDB" id="A0A840EMP1"/>
<reference evidence="1 2" key="1">
    <citation type="submission" date="2020-08" db="EMBL/GenBank/DDBJ databases">
        <title>Genomic Encyclopedia of Type Strains, Phase IV (KMG-IV): sequencing the most valuable type-strain genomes for metagenomic binning, comparative biology and taxonomic classification.</title>
        <authorList>
            <person name="Goeker M."/>
        </authorList>
    </citation>
    <scope>NUCLEOTIDE SEQUENCE [LARGE SCALE GENOMIC DNA]</scope>
    <source>
        <strain evidence="1 2">DSM 29568</strain>
    </source>
</reference>
<accession>A0A840EMP1</accession>
<protein>
    <submittedName>
        <fullName evidence="1">Uncharacterized protein</fullName>
    </submittedName>
</protein>
<dbReference type="RefSeq" id="WP_183478008.1">
    <property type="nucleotide sequence ID" value="NZ_JACIFO010000008.1"/>
</dbReference>
<gene>
    <name evidence="1" type="ORF">GGR32_001965</name>
</gene>
<name>A0A840EMP1_9FLAO</name>
<dbReference type="EMBL" id="JACIFO010000008">
    <property type="protein sequence ID" value="MBB4119659.1"/>
    <property type="molecule type" value="Genomic_DNA"/>
</dbReference>